<dbReference type="PANTHER" id="PTHR24286">
    <property type="entry name" value="CYTOCHROME P450 26"/>
    <property type="match status" value="1"/>
</dbReference>
<dbReference type="GO" id="GO:0016132">
    <property type="term" value="P:brassinosteroid biosynthetic process"/>
    <property type="evidence" value="ECO:0007669"/>
    <property type="project" value="TreeGrafter"/>
</dbReference>
<evidence type="ECO:0000313" key="5">
    <source>
        <dbReference type="Proteomes" id="UP000030645"/>
    </source>
</evidence>
<dbReference type="GO" id="GO:0016125">
    <property type="term" value="P:sterol metabolic process"/>
    <property type="evidence" value="ECO:0007669"/>
    <property type="project" value="TreeGrafter"/>
</dbReference>
<dbReference type="EMBL" id="KE345061">
    <property type="protein sequence ID" value="EXB92383.1"/>
    <property type="molecule type" value="Genomic_DNA"/>
</dbReference>
<sequence length="174" mass="19334">MMLPLVFGLSFGVLFSVSVTFLVLADLKWNALRYNLAGKGLPPGTMGWPVFGETTEFLKHGLDFLNNKKAIPTIICMDPDLNRYILLNEGKGLVPGYPQSMVKILGKSSTAAVYGSSHKHIRGSLLSLVGPPAIRDLLLPNIDKYMRFFLLNWDGKTIDILLGTLWFSREYATN</sequence>
<dbReference type="GO" id="GO:0010268">
    <property type="term" value="P:brassinosteroid homeostasis"/>
    <property type="evidence" value="ECO:0007669"/>
    <property type="project" value="TreeGrafter"/>
</dbReference>
<evidence type="ECO:0008006" key="6">
    <source>
        <dbReference type="Google" id="ProtNLM"/>
    </source>
</evidence>
<dbReference type="eggNOG" id="KOG0157">
    <property type="taxonomic scope" value="Eukaryota"/>
</dbReference>
<evidence type="ECO:0000313" key="4">
    <source>
        <dbReference type="EMBL" id="EXB92383.1"/>
    </source>
</evidence>
<accession>W9RHC8</accession>
<gene>
    <name evidence="4" type="ORF">L484_021367</name>
</gene>
<keyword evidence="5" id="KW-1185">Reference proteome</keyword>
<name>W9RHC8_9ROSA</name>
<keyword evidence="3" id="KW-0408">Iron</keyword>
<organism evidence="4 5">
    <name type="scientific">Morus notabilis</name>
    <dbReference type="NCBI Taxonomy" id="981085"/>
    <lineage>
        <taxon>Eukaryota</taxon>
        <taxon>Viridiplantae</taxon>
        <taxon>Streptophyta</taxon>
        <taxon>Embryophyta</taxon>
        <taxon>Tracheophyta</taxon>
        <taxon>Spermatophyta</taxon>
        <taxon>Magnoliopsida</taxon>
        <taxon>eudicotyledons</taxon>
        <taxon>Gunneridae</taxon>
        <taxon>Pentapetalae</taxon>
        <taxon>rosids</taxon>
        <taxon>fabids</taxon>
        <taxon>Rosales</taxon>
        <taxon>Moraceae</taxon>
        <taxon>Moreae</taxon>
        <taxon>Morus</taxon>
    </lineage>
</organism>
<dbReference type="GO" id="GO:0005506">
    <property type="term" value="F:iron ion binding"/>
    <property type="evidence" value="ECO:0007669"/>
    <property type="project" value="InterPro"/>
</dbReference>
<dbReference type="SUPFAM" id="SSF48264">
    <property type="entry name" value="Cytochrome P450"/>
    <property type="match status" value="1"/>
</dbReference>
<proteinExistence type="inferred from homology"/>
<dbReference type="STRING" id="981085.W9RHC8"/>
<dbReference type="GO" id="GO:0016705">
    <property type="term" value="F:oxidoreductase activity, acting on paired donors, with incorporation or reduction of molecular oxygen"/>
    <property type="evidence" value="ECO:0007669"/>
    <property type="project" value="InterPro"/>
</dbReference>
<dbReference type="InterPro" id="IPR036396">
    <property type="entry name" value="Cyt_P450_sf"/>
</dbReference>
<dbReference type="GO" id="GO:0004497">
    <property type="term" value="F:monooxygenase activity"/>
    <property type="evidence" value="ECO:0007669"/>
    <property type="project" value="InterPro"/>
</dbReference>
<reference evidence="5" key="1">
    <citation type="submission" date="2013-01" db="EMBL/GenBank/DDBJ databases">
        <title>Draft Genome Sequence of a Mulberry Tree, Morus notabilis C.K. Schneid.</title>
        <authorList>
            <person name="He N."/>
            <person name="Zhao S."/>
        </authorList>
    </citation>
    <scope>NUCLEOTIDE SEQUENCE</scope>
</reference>
<dbReference type="Proteomes" id="UP000030645">
    <property type="component" value="Unassembled WGS sequence"/>
</dbReference>
<protein>
    <recommendedName>
        <fullName evidence="6">Cytochrome P450 85A</fullName>
    </recommendedName>
</protein>
<dbReference type="Gene3D" id="1.10.630.10">
    <property type="entry name" value="Cytochrome P450"/>
    <property type="match status" value="1"/>
</dbReference>
<dbReference type="PANTHER" id="PTHR24286:SF105">
    <property type="entry name" value="CYTOCHROME P450 85A-LIKE"/>
    <property type="match status" value="1"/>
</dbReference>
<comment type="similarity">
    <text evidence="1">Belongs to the cytochrome P450 family.</text>
</comment>
<keyword evidence="2" id="KW-0479">Metal-binding</keyword>
<evidence type="ECO:0000256" key="1">
    <source>
        <dbReference type="ARBA" id="ARBA00010617"/>
    </source>
</evidence>
<evidence type="ECO:0000256" key="3">
    <source>
        <dbReference type="ARBA" id="ARBA00023004"/>
    </source>
</evidence>
<evidence type="ECO:0000256" key="2">
    <source>
        <dbReference type="ARBA" id="ARBA00022723"/>
    </source>
</evidence>
<dbReference type="AlphaFoldDB" id="W9RHC8"/>
<dbReference type="GO" id="GO:0020037">
    <property type="term" value="F:heme binding"/>
    <property type="evidence" value="ECO:0007669"/>
    <property type="project" value="InterPro"/>
</dbReference>